<dbReference type="GO" id="GO:0045454">
    <property type="term" value="P:cell redox homeostasis"/>
    <property type="evidence" value="ECO:0007669"/>
    <property type="project" value="TreeGrafter"/>
</dbReference>
<gene>
    <name evidence="9" type="ORF">BOTBODRAFT_132866</name>
</gene>
<keyword evidence="2 7" id="KW-0575">Peroxidase</keyword>
<dbReference type="FunCoup" id="A0A067MEM1">
    <property type="interactions" value="209"/>
</dbReference>
<dbReference type="GO" id="GO:0005739">
    <property type="term" value="C:mitochondrion"/>
    <property type="evidence" value="ECO:0007669"/>
    <property type="project" value="TreeGrafter"/>
</dbReference>
<evidence type="ECO:0000256" key="2">
    <source>
        <dbReference type="ARBA" id="ARBA00022559"/>
    </source>
</evidence>
<reference evidence="10" key="1">
    <citation type="journal article" date="2014" name="Proc. Natl. Acad. Sci. U.S.A.">
        <title>Extensive sampling of basidiomycete genomes demonstrates inadequacy of the white-rot/brown-rot paradigm for wood decay fungi.</title>
        <authorList>
            <person name="Riley R."/>
            <person name="Salamov A.A."/>
            <person name="Brown D.W."/>
            <person name="Nagy L.G."/>
            <person name="Floudas D."/>
            <person name="Held B.W."/>
            <person name="Levasseur A."/>
            <person name="Lombard V."/>
            <person name="Morin E."/>
            <person name="Otillar R."/>
            <person name="Lindquist E.A."/>
            <person name="Sun H."/>
            <person name="LaButti K.M."/>
            <person name="Schmutz J."/>
            <person name="Jabbour D."/>
            <person name="Luo H."/>
            <person name="Baker S.E."/>
            <person name="Pisabarro A.G."/>
            <person name="Walton J.D."/>
            <person name="Blanchette R.A."/>
            <person name="Henrissat B."/>
            <person name="Martin F."/>
            <person name="Cullen D."/>
            <person name="Hibbett D.S."/>
            <person name="Grigoriev I.V."/>
        </authorList>
    </citation>
    <scope>NUCLEOTIDE SEQUENCE [LARGE SCALE GENOMIC DNA]</scope>
    <source>
        <strain evidence="10">FD-172 SS1</strain>
    </source>
</reference>
<protein>
    <recommendedName>
        <fullName evidence="8">Thioredoxin domain-containing protein</fullName>
    </recommendedName>
</protein>
<proteinExistence type="inferred from homology"/>
<keyword evidence="3 7" id="KW-0049">Antioxidant</keyword>
<evidence type="ECO:0000256" key="7">
    <source>
        <dbReference type="RuleBase" id="RU366011"/>
    </source>
</evidence>
<dbReference type="InterPro" id="IPR013766">
    <property type="entry name" value="Thioredoxin_domain"/>
</dbReference>
<accession>A0A067MEM1</accession>
<evidence type="ECO:0000256" key="1">
    <source>
        <dbReference type="ARBA" id="ARBA00010505"/>
    </source>
</evidence>
<evidence type="ECO:0000313" key="9">
    <source>
        <dbReference type="EMBL" id="KDQ13989.1"/>
    </source>
</evidence>
<dbReference type="OrthoDB" id="195498at2759"/>
<dbReference type="CDD" id="cd03013">
    <property type="entry name" value="PRX5_like"/>
    <property type="match status" value="1"/>
</dbReference>
<dbReference type="InterPro" id="IPR037944">
    <property type="entry name" value="PRX5-like"/>
</dbReference>
<feature type="domain" description="Thioredoxin" evidence="8">
    <location>
        <begin position="4"/>
        <end position="170"/>
    </location>
</feature>
<comment type="function">
    <text evidence="7">Thiol-specific peroxidase that catalyzes the reduction of hydrogen peroxide and organic hydroperoxides to water and alcohols, respectively. Plays a role in cell protection against oxidative stress by detoxifying peroxides.</text>
</comment>
<name>A0A067MEM1_BOTB1</name>
<organism evidence="9 10">
    <name type="scientific">Botryobasidium botryosum (strain FD-172 SS1)</name>
    <dbReference type="NCBI Taxonomy" id="930990"/>
    <lineage>
        <taxon>Eukaryota</taxon>
        <taxon>Fungi</taxon>
        <taxon>Dikarya</taxon>
        <taxon>Basidiomycota</taxon>
        <taxon>Agaricomycotina</taxon>
        <taxon>Agaricomycetes</taxon>
        <taxon>Cantharellales</taxon>
        <taxon>Botryobasidiaceae</taxon>
        <taxon>Botryobasidium</taxon>
    </lineage>
</organism>
<comment type="similarity">
    <text evidence="1 7">Belongs to the peroxiredoxin family. Prx5 subfamily.</text>
</comment>
<dbReference type="HOGENOM" id="CLU_072440_1_2_1"/>
<keyword evidence="10" id="KW-1185">Reference proteome</keyword>
<keyword evidence="4 7" id="KW-0560">Oxidoreductase</keyword>
<dbReference type="InterPro" id="IPR013740">
    <property type="entry name" value="Redoxin"/>
</dbReference>
<dbReference type="Proteomes" id="UP000027195">
    <property type="component" value="Unassembled WGS sequence"/>
</dbReference>
<evidence type="ECO:0000256" key="3">
    <source>
        <dbReference type="ARBA" id="ARBA00022862"/>
    </source>
</evidence>
<evidence type="ECO:0000256" key="4">
    <source>
        <dbReference type="ARBA" id="ARBA00023002"/>
    </source>
</evidence>
<dbReference type="GO" id="GO:0034599">
    <property type="term" value="P:cellular response to oxidative stress"/>
    <property type="evidence" value="ECO:0007669"/>
    <property type="project" value="InterPro"/>
</dbReference>
<dbReference type="GO" id="GO:0008379">
    <property type="term" value="F:thioredoxin peroxidase activity"/>
    <property type="evidence" value="ECO:0007669"/>
    <property type="project" value="InterPro"/>
</dbReference>
<keyword evidence="5 7" id="KW-0676">Redox-active center</keyword>
<dbReference type="Gene3D" id="3.40.30.10">
    <property type="entry name" value="Glutaredoxin"/>
    <property type="match status" value="1"/>
</dbReference>
<dbReference type="GO" id="GO:0005777">
    <property type="term" value="C:peroxisome"/>
    <property type="evidence" value="ECO:0007669"/>
    <property type="project" value="TreeGrafter"/>
</dbReference>
<dbReference type="SUPFAM" id="SSF52833">
    <property type="entry name" value="Thioredoxin-like"/>
    <property type="match status" value="1"/>
</dbReference>
<dbReference type="PANTHER" id="PTHR10430">
    <property type="entry name" value="PEROXIREDOXIN"/>
    <property type="match status" value="1"/>
</dbReference>
<evidence type="ECO:0000259" key="8">
    <source>
        <dbReference type="PROSITE" id="PS51352"/>
    </source>
</evidence>
<dbReference type="InParanoid" id="A0A067MEM1"/>
<dbReference type="Pfam" id="PF08534">
    <property type="entry name" value="Redoxin"/>
    <property type="match status" value="1"/>
</dbReference>
<evidence type="ECO:0000256" key="6">
    <source>
        <dbReference type="PIRSR" id="PIRSR637944-1"/>
    </source>
</evidence>
<dbReference type="EMBL" id="KL198040">
    <property type="protein sequence ID" value="KDQ13989.1"/>
    <property type="molecule type" value="Genomic_DNA"/>
</dbReference>
<sequence length="170" mass="18464">MMSAQVGNKIPDGSFPYIPYTPGLADGKSCGVPSKVTTDDWKGKRVVIFAVPGAFTPTCHVSHLPGFVSKYDELKAKGVDVIACLASNDHWVMSGWGRVEGVEDKILMLSDVDGAWSEKLGLKRPDGRTKRYAIIIDDLVIKSLEVSWHALFLSQIAMDTALMRILGGKG</sequence>
<dbReference type="PROSITE" id="PS51352">
    <property type="entry name" value="THIOREDOXIN_2"/>
    <property type="match status" value="1"/>
</dbReference>
<dbReference type="PANTHER" id="PTHR10430:SF16">
    <property type="entry name" value="PEROXIREDOXIN-5, MITOCHONDRIAL"/>
    <property type="match status" value="1"/>
</dbReference>
<evidence type="ECO:0000256" key="5">
    <source>
        <dbReference type="ARBA" id="ARBA00023284"/>
    </source>
</evidence>
<evidence type="ECO:0000313" key="10">
    <source>
        <dbReference type="Proteomes" id="UP000027195"/>
    </source>
</evidence>
<dbReference type="AlphaFoldDB" id="A0A067MEM1"/>
<feature type="active site" description="Cysteine sulfenic acid (-SOH) intermediate" evidence="6">
    <location>
        <position position="59"/>
    </location>
</feature>
<dbReference type="STRING" id="930990.A0A067MEM1"/>
<dbReference type="GO" id="GO:0042744">
    <property type="term" value="P:hydrogen peroxide catabolic process"/>
    <property type="evidence" value="ECO:0007669"/>
    <property type="project" value="TreeGrafter"/>
</dbReference>
<dbReference type="InterPro" id="IPR036249">
    <property type="entry name" value="Thioredoxin-like_sf"/>
</dbReference>